<organism evidence="3 4">
    <name type="scientific">Seminavis robusta</name>
    <dbReference type="NCBI Taxonomy" id="568900"/>
    <lineage>
        <taxon>Eukaryota</taxon>
        <taxon>Sar</taxon>
        <taxon>Stramenopiles</taxon>
        <taxon>Ochrophyta</taxon>
        <taxon>Bacillariophyta</taxon>
        <taxon>Bacillariophyceae</taxon>
        <taxon>Bacillariophycidae</taxon>
        <taxon>Naviculales</taxon>
        <taxon>Naviculaceae</taxon>
        <taxon>Seminavis</taxon>
    </lineage>
</organism>
<keyword evidence="4" id="KW-1185">Reference proteome</keyword>
<evidence type="ECO:0000256" key="1">
    <source>
        <dbReference type="SAM" id="SignalP"/>
    </source>
</evidence>
<dbReference type="EMBL" id="CAICTM010000251">
    <property type="protein sequence ID" value="CAB9506062.1"/>
    <property type="molecule type" value="Genomic_DNA"/>
</dbReference>
<evidence type="ECO:0000313" key="3">
    <source>
        <dbReference type="EMBL" id="CAB9506062.1"/>
    </source>
</evidence>
<gene>
    <name evidence="3" type="ORF">SEMRO_252_G099700.1</name>
</gene>
<evidence type="ECO:0000313" key="4">
    <source>
        <dbReference type="Proteomes" id="UP001153069"/>
    </source>
</evidence>
<feature type="chain" id="PRO_5040340834" evidence="1">
    <location>
        <begin position="23"/>
        <end position="245"/>
    </location>
</feature>
<proteinExistence type="predicted"/>
<protein>
    <submittedName>
        <fullName evidence="3">Spondin_N</fullName>
    </submittedName>
</protein>
<feature type="domain" description="Spondin" evidence="2">
    <location>
        <begin position="66"/>
        <end position="168"/>
    </location>
</feature>
<dbReference type="AlphaFoldDB" id="A0A9N8DNW8"/>
<name>A0A9N8DNW8_9STRA</name>
<keyword evidence="1" id="KW-0732">Signal</keyword>
<dbReference type="Proteomes" id="UP001153069">
    <property type="component" value="Unassembled WGS sequence"/>
</dbReference>
<comment type="caution">
    <text evidence="3">The sequence shown here is derived from an EMBL/GenBank/DDBJ whole genome shotgun (WGS) entry which is preliminary data.</text>
</comment>
<accession>A0A9N8DNW8</accession>
<dbReference type="Pfam" id="PF06468">
    <property type="entry name" value="Spond_N"/>
    <property type="match status" value="1"/>
</dbReference>
<feature type="signal peptide" evidence="1">
    <location>
        <begin position="1"/>
        <end position="22"/>
    </location>
</feature>
<sequence>MKLLLNFIVLSLSAVSLAAASAAEPGLRRRRRDQMTTVLTEPDSADEGPVFGGKVTVKFTNEAFQQPFGPFFVLTHNTDETPLFTVGDEASAGLKHLAENGDPSMLIEAYNNSAHAGYVDAIVAGVPFFGGDSLELTVPYDEDFPYISVVSMAINTNDCFVGLSGVPLAPGLVVEAPGYDSGTEENNELCSSIPGPACAGVSSDNEASGNGEGFVHVHRGFFGVGDLSQSGYDWRNPMMKVEMSL</sequence>
<dbReference type="InterPro" id="IPR038678">
    <property type="entry name" value="Spondin_N_sf"/>
</dbReference>
<evidence type="ECO:0000259" key="2">
    <source>
        <dbReference type="Pfam" id="PF06468"/>
    </source>
</evidence>
<dbReference type="InterPro" id="IPR009465">
    <property type="entry name" value="Spondin_N"/>
</dbReference>
<dbReference type="OrthoDB" id="186138at2759"/>
<reference evidence="3" key="1">
    <citation type="submission" date="2020-06" db="EMBL/GenBank/DDBJ databases">
        <authorList>
            <consortium name="Plant Systems Biology data submission"/>
        </authorList>
    </citation>
    <scope>NUCLEOTIDE SEQUENCE</scope>
    <source>
        <strain evidence="3">D6</strain>
    </source>
</reference>
<dbReference type="NCBIfam" id="NF038123">
    <property type="entry name" value="NF038123_dom"/>
    <property type="match status" value="1"/>
</dbReference>
<dbReference type="Gene3D" id="2.60.40.2130">
    <property type="entry name" value="F-spondin domain"/>
    <property type="match status" value="1"/>
</dbReference>